<dbReference type="GO" id="GO:0005524">
    <property type="term" value="F:ATP binding"/>
    <property type="evidence" value="ECO:0007669"/>
    <property type="project" value="UniProtKB-KW"/>
</dbReference>
<reference evidence="1 2" key="1">
    <citation type="submission" date="2020-08" db="EMBL/GenBank/DDBJ databases">
        <title>Sequencing the genomes of 1000 actinobacteria strains.</title>
        <authorList>
            <person name="Klenk H.-P."/>
        </authorList>
    </citation>
    <scope>NUCLEOTIDE SEQUENCE [LARGE SCALE GENOMIC DNA]</scope>
    <source>
        <strain evidence="1 2">DSM 45298</strain>
    </source>
</reference>
<dbReference type="Proteomes" id="UP000551501">
    <property type="component" value="Unassembled WGS sequence"/>
</dbReference>
<protein>
    <submittedName>
        <fullName evidence="1">Energy-coupling factor transporter ATP-binding protein EcfA2</fullName>
    </submittedName>
</protein>
<dbReference type="InterPro" id="IPR027417">
    <property type="entry name" value="P-loop_NTPase"/>
</dbReference>
<keyword evidence="1" id="KW-0547">Nucleotide-binding</keyword>
<keyword evidence="2" id="KW-1185">Reference proteome</keyword>
<evidence type="ECO:0000313" key="1">
    <source>
        <dbReference type="EMBL" id="MBB4134706.1"/>
    </source>
</evidence>
<evidence type="ECO:0000313" key="2">
    <source>
        <dbReference type="Proteomes" id="UP000551501"/>
    </source>
</evidence>
<keyword evidence="1" id="KW-0067">ATP-binding</keyword>
<dbReference type="Gene3D" id="3.40.50.300">
    <property type="entry name" value="P-loop containing nucleotide triphosphate hydrolases"/>
    <property type="match status" value="1"/>
</dbReference>
<accession>A0A840EY47</accession>
<sequence>MPDSWQLGWSRLADEIAVRDGLTEGIVAIDGHSGSGKSTFATELVRALGDRGRRCVLIGTDEFATWDDPASWWPELEEDVIGAFERRHDFVYRPRIWVNGVPEVGPPAWIRWQPLLIVEGVTSARRTVADRLTAAYWIDGPSAPERLERAVARDGEASRRHLAAWQDFETGWFAVDGTRDRCRVLAV</sequence>
<proteinExistence type="predicted"/>
<dbReference type="EMBL" id="JACIFP010000001">
    <property type="protein sequence ID" value="MBB4134706.1"/>
    <property type="molecule type" value="Genomic_DNA"/>
</dbReference>
<gene>
    <name evidence="1" type="ORF">BKA16_001258</name>
</gene>
<dbReference type="SUPFAM" id="SSF52540">
    <property type="entry name" value="P-loop containing nucleoside triphosphate hydrolases"/>
    <property type="match status" value="1"/>
</dbReference>
<dbReference type="AlphaFoldDB" id="A0A840EY47"/>
<organism evidence="1 2">
    <name type="scientific">Gordonia humi</name>
    <dbReference type="NCBI Taxonomy" id="686429"/>
    <lineage>
        <taxon>Bacteria</taxon>
        <taxon>Bacillati</taxon>
        <taxon>Actinomycetota</taxon>
        <taxon>Actinomycetes</taxon>
        <taxon>Mycobacteriales</taxon>
        <taxon>Gordoniaceae</taxon>
        <taxon>Gordonia</taxon>
    </lineage>
</organism>
<comment type="caution">
    <text evidence="1">The sequence shown here is derived from an EMBL/GenBank/DDBJ whole genome shotgun (WGS) entry which is preliminary data.</text>
</comment>
<dbReference type="CDD" id="cd01983">
    <property type="entry name" value="SIMIBI"/>
    <property type="match status" value="1"/>
</dbReference>
<dbReference type="RefSeq" id="WP_183369837.1">
    <property type="nucleotide sequence ID" value="NZ_BAABHL010000083.1"/>
</dbReference>
<name>A0A840EY47_9ACTN</name>